<reference evidence="1" key="1">
    <citation type="journal article" date="2014" name="Front. Microbiol.">
        <title>High frequency of phylogenetically diverse reductive dehalogenase-homologous genes in deep subseafloor sedimentary metagenomes.</title>
        <authorList>
            <person name="Kawai M."/>
            <person name="Futagami T."/>
            <person name="Toyoda A."/>
            <person name="Takaki Y."/>
            <person name="Nishi S."/>
            <person name="Hori S."/>
            <person name="Arai W."/>
            <person name="Tsubouchi T."/>
            <person name="Morono Y."/>
            <person name="Uchiyama I."/>
            <person name="Ito T."/>
            <person name="Fujiyama A."/>
            <person name="Inagaki F."/>
            <person name="Takami H."/>
        </authorList>
    </citation>
    <scope>NUCLEOTIDE SEQUENCE</scope>
    <source>
        <strain evidence="1">Expedition CK06-06</strain>
    </source>
</reference>
<accession>X1SAJ8</accession>
<name>X1SAJ8_9ZZZZ</name>
<gene>
    <name evidence="1" type="ORF">S12H4_30451</name>
</gene>
<organism evidence="1">
    <name type="scientific">marine sediment metagenome</name>
    <dbReference type="NCBI Taxonomy" id="412755"/>
    <lineage>
        <taxon>unclassified sequences</taxon>
        <taxon>metagenomes</taxon>
        <taxon>ecological metagenomes</taxon>
    </lineage>
</organism>
<dbReference type="AlphaFoldDB" id="X1SAJ8"/>
<proteinExistence type="predicted"/>
<comment type="caution">
    <text evidence="1">The sequence shown here is derived from an EMBL/GenBank/DDBJ whole genome shotgun (WGS) entry which is preliminary data.</text>
</comment>
<dbReference type="EMBL" id="BARW01017661">
    <property type="protein sequence ID" value="GAI90037.1"/>
    <property type="molecule type" value="Genomic_DNA"/>
</dbReference>
<protein>
    <submittedName>
        <fullName evidence="1">Uncharacterized protein</fullName>
    </submittedName>
</protein>
<evidence type="ECO:0000313" key="1">
    <source>
        <dbReference type="EMBL" id="GAI90037.1"/>
    </source>
</evidence>
<sequence>MAKTVKVNLAAPPERLPPLLPGDTIRVVTEFDYSGPALPNARMISAIWYKTLLDPHNEIVRGEKVFNIPDSPPPGQHLSVTIDLLVPPAEYRADYGLYSSIRDVPGPDIYTPYYENIITIIGEPQFGELKITSYTKV</sequence>